<dbReference type="GO" id="GO:0030001">
    <property type="term" value="P:metal ion transport"/>
    <property type="evidence" value="ECO:0007669"/>
    <property type="project" value="InterPro"/>
</dbReference>
<dbReference type="Pfam" id="PF01297">
    <property type="entry name" value="ZnuA"/>
    <property type="match status" value="1"/>
</dbReference>
<proteinExistence type="inferred from homology"/>
<dbReference type="PROSITE" id="PS51257">
    <property type="entry name" value="PROKAR_LIPOPROTEIN"/>
    <property type="match status" value="1"/>
</dbReference>
<evidence type="ECO:0000256" key="1">
    <source>
        <dbReference type="ARBA" id="ARBA00011028"/>
    </source>
</evidence>
<protein>
    <recommendedName>
        <fullName evidence="5">Zinc ABC transporter substrate-binding protein</fullName>
    </recommendedName>
</protein>
<keyword evidence="3" id="KW-0732">Signal</keyword>
<dbReference type="PANTHER" id="PTHR42953">
    <property type="entry name" value="HIGH-AFFINITY ZINC UPTAKE SYSTEM PROTEIN ZNUA-RELATED"/>
    <property type="match status" value="1"/>
</dbReference>
<organism evidence="4">
    <name type="scientific">freshwater metagenome</name>
    <dbReference type="NCBI Taxonomy" id="449393"/>
    <lineage>
        <taxon>unclassified sequences</taxon>
        <taxon>metagenomes</taxon>
        <taxon>ecological metagenomes</taxon>
    </lineage>
</organism>
<keyword evidence="2" id="KW-0813">Transport</keyword>
<dbReference type="EMBL" id="JNSL01000130">
    <property type="protein sequence ID" value="KGA14961.1"/>
    <property type="molecule type" value="Genomic_DNA"/>
</dbReference>
<evidence type="ECO:0000313" key="4">
    <source>
        <dbReference type="EMBL" id="KGA14961.1"/>
    </source>
</evidence>
<dbReference type="PANTHER" id="PTHR42953:SF3">
    <property type="entry name" value="HIGH-AFFINITY ZINC UPTAKE SYSTEM PROTEIN ZNUA"/>
    <property type="match status" value="1"/>
</dbReference>
<evidence type="ECO:0008006" key="5">
    <source>
        <dbReference type="Google" id="ProtNLM"/>
    </source>
</evidence>
<sequence length="128" mass="13673">MRIIPRTSHRGISVLAFVAMSSLFVSCSSASDPSSETKDTVKISASFYPLVEIASRVGGDKVTVVELTPPGEGAHDVQLTAKTLDEMSRSQAVFYISDGFQPDVEKAVASLPNTIVKKDLLSTLSLLN</sequence>
<accession>A0A094QKL2</accession>
<evidence type="ECO:0000256" key="2">
    <source>
        <dbReference type="ARBA" id="ARBA00022448"/>
    </source>
</evidence>
<dbReference type="Gene3D" id="3.40.50.1980">
    <property type="entry name" value="Nitrogenase molybdenum iron protein domain"/>
    <property type="match status" value="1"/>
</dbReference>
<name>A0A094QKL2_9ZZZZ</name>
<dbReference type="AlphaFoldDB" id="A0A094QKL2"/>
<dbReference type="InterPro" id="IPR006127">
    <property type="entry name" value="ZnuA-like"/>
</dbReference>
<comment type="similarity">
    <text evidence="1">Belongs to the bacterial solute-binding protein 9 family.</text>
</comment>
<comment type="caution">
    <text evidence="4">The sequence shown here is derived from an EMBL/GenBank/DDBJ whole genome shotgun (WGS) entry which is preliminary data.</text>
</comment>
<dbReference type="InterPro" id="IPR050492">
    <property type="entry name" value="Bact_metal-bind_prot9"/>
</dbReference>
<reference evidence="4" key="1">
    <citation type="submission" date="2014-06" db="EMBL/GenBank/DDBJ databases">
        <title>Key roles for freshwater Actinobacteria revealed by deep metagenomic sequencing.</title>
        <authorList>
            <person name="Ghai R."/>
            <person name="Mizuno C.M."/>
            <person name="Picazo A."/>
            <person name="Camacho A."/>
            <person name="Rodriguez-Valera F."/>
        </authorList>
    </citation>
    <scope>NUCLEOTIDE SEQUENCE</scope>
</reference>
<feature type="non-terminal residue" evidence="4">
    <location>
        <position position="128"/>
    </location>
</feature>
<evidence type="ECO:0000256" key="3">
    <source>
        <dbReference type="ARBA" id="ARBA00022729"/>
    </source>
</evidence>
<dbReference type="SUPFAM" id="SSF53807">
    <property type="entry name" value="Helical backbone' metal receptor"/>
    <property type="match status" value="1"/>
</dbReference>
<gene>
    <name evidence="4" type="ORF">GM51_16035</name>
</gene>
<dbReference type="GO" id="GO:0046872">
    <property type="term" value="F:metal ion binding"/>
    <property type="evidence" value="ECO:0007669"/>
    <property type="project" value="InterPro"/>
</dbReference>